<keyword evidence="10 11" id="KW-0807">Transducer</keyword>
<keyword evidence="7" id="KW-1015">Disulfide bond</keyword>
<dbReference type="CDD" id="cd15055">
    <property type="entry name" value="7tmA_TAARs"/>
    <property type="match status" value="1"/>
</dbReference>
<feature type="transmembrane region" description="Helical" evidence="12">
    <location>
        <begin position="148"/>
        <end position="172"/>
    </location>
</feature>
<feature type="transmembrane region" description="Helical" evidence="12">
    <location>
        <begin position="376"/>
        <end position="396"/>
    </location>
</feature>
<dbReference type="GO" id="GO:0005886">
    <property type="term" value="C:plasma membrane"/>
    <property type="evidence" value="ECO:0000318"/>
    <property type="project" value="GO_Central"/>
</dbReference>
<dbReference type="InParanoid" id="W5NK86"/>
<feature type="transmembrane region" description="Helical" evidence="12">
    <location>
        <begin position="102"/>
        <end position="127"/>
    </location>
</feature>
<dbReference type="GO" id="GO:0001594">
    <property type="term" value="F:trace-amine receptor activity"/>
    <property type="evidence" value="ECO:0000318"/>
    <property type="project" value="GO_Central"/>
</dbReference>
<dbReference type="Gene3D" id="1.20.1070.10">
    <property type="entry name" value="Rhodopsin 7-helix transmembrane proteins"/>
    <property type="match status" value="2"/>
</dbReference>
<dbReference type="PANTHER" id="PTHR24249:SF381">
    <property type="entry name" value="TRACE AMINE ASSOCIATED RECEPTOR 19P-RELATED"/>
    <property type="match status" value="1"/>
</dbReference>
<accession>W5NK86</accession>
<feature type="transmembrane region" description="Helical" evidence="12">
    <location>
        <begin position="71"/>
        <end position="96"/>
    </location>
</feature>
<evidence type="ECO:0000256" key="8">
    <source>
        <dbReference type="ARBA" id="ARBA00023170"/>
    </source>
</evidence>
<dbReference type="InterPro" id="IPR017452">
    <property type="entry name" value="GPCR_Rhodpsn_7TM"/>
</dbReference>
<keyword evidence="6 12" id="KW-0472">Membrane</keyword>
<feature type="transmembrane region" description="Helical" evidence="12">
    <location>
        <begin position="345"/>
        <end position="364"/>
    </location>
</feature>
<reference evidence="14" key="3">
    <citation type="submission" date="2025-09" db="UniProtKB">
        <authorList>
            <consortium name="Ensembl"/>
        </authorList>
    </citation>
    <scope>IDENTIFICATION</scope>
</reference>
<name>W5NK86_LEPOC</name>
<feature type="transmembrane region" description="Helical" evidence="12">
    <location>
        <begin position="236"/>
        <end position="256"/>
    </location>
</feature>
<feature type="transmembrane region" description="Helical" evidence="12">
    <location>
        <begin position="416"/>
        <end position="439"/>
    </location>
</feature>
<dbReference type="InterPro" id="IPR000276">
    <property type="entry name" value="GPCR_Rhodpsn"/>
</dbReference>
<dbReference type="InterPro" id="IPR009132">
    <property type="entry name" value="TAAR_fam"/>
</dbReference>
<dbReference type="Pfam" id="PF00001">
    <property type="entry name" value="7tm_1"/>
    <property type="match status" value="2"/>
</dbReference>
<evidence type="ECO:0000256" key="1">
    <source>
        <dbReference type="ARBA" id="ARBA00004651"/>
    </source>
</evidence>
<evidence type="ECO:0000256" key="6">
    <source>
        <dbReference type="ARBA" id="ARBA00023136"/>
    </source>
</evidence>
<keyword evidence="8 11" id="KW-0675">Receptor</keyword>
<evidence type="ECO:0000256" key="10">
    <source>
        <dbReference type="ARBA" id="ARBA00023224"/>
    </source>
</evidence>
<evidence type="ECO:0000256" key="9">
    <source>
        <dbReference type="ARBA" id="ARBA00023180"/>
    </source>
</evidence>
<reference evidence="15" key="1">
    <citation type="submission" date="2011-12" db="EMBL/GenBank/DDBJ databases">
        <title>The Draft Genome of Lepisosteus oculatus.</title>
        <authorList>
            <consortium name="The Broad Institute Genome Assembly &amp; Analysis Group"/>
            <consortium name="Computational R&amp;D Group"/>
            <consortium name="and Sequencing Platform"/>
            <person name="Di Palma F."/>
            <person name="Alfoldi J."/>
            <person name="Johnson J."/>
            <person name="Berlin A."/>
            <person name="Gnerre S."/>
            <person name="Jaffe D."/>
            <person name="MacCallum I."/>
            <person name="Young S."/>
            <person name="Walker B.J."/>
            <person name="Lander E.S."/>
            <person name="Lindblad-Toh K."/>
        </authorList>
    </citation>
    <scope>NUCLEOTIDE SEQUENCE [LARGE SCALE GENOMIC DNA]</scope>
</reference>
<evidence type="ECO:0000256" key="12">
    <source>
        <dbReference type="SAM" id="Phobius"/>
    </source>
</evidence>
<comment type="similarity">
    <text evidence="11">Belongs to the G-protein coupled receptor 1 family.</text>
</comment>
<organism evidence="14 15">
    <name type="scientific">Lepisosteus oculatus</name>
    <name type="common">Spotted gar</name>
    <dbReference type="NCBI Taxonomy" id="7918"/>
    <lineage>
        <taxon>Eukaryota</taxon>
        <taxon>Metazoa</taxon>
        <taxon>Chordata</taxon>
        <taxon>Craniata</taxon>
        <taxon>Vertebrata</taxon>
        <taxon>Euteleostomi</taxon>
        <taxon>Actinopterygii</taxon>
        <taxon>Neopterygii</taxon>
        <taxon>Holostei</taxon>
        <taxon>Semionotiformes</taxon>
        <taxon>Lepisosteidae</taxon>
        <taxon>Lepisosteus</taxon>
    </lineage>
</organism>
<dbReference type="PROSITE" id="PS00237">
    <property type="entry name" value="G_PROTEIN_RECEP_F1_1"/>
    <property type="match status" value="1"/>
</dbReference>
<dbReference type="EMBL" id="AHAT01012086">
    <property type="status" value="NOT_ANNOTATED_CDS"/>
    <property type="molecule type" value="Genomic_DNA"/>
</dbReference>
<evidence type="ECO:0000256" key="3">
    <source>
        <dbReference type="ARBA" id="ARBA00022692"/>
    </source>
</evidence>
<evidence type="ECO:0000256" key="11">
    <source>
        <dbReference type="RuleBase" id="RU000688"/>
    </source>
</evidence>
<dbReference type="eggNOG" id="KOG3656">
    <property type="taxonomic scope" value="Eukaryota"/>
</dbReference>
<dbReference type="Ensembl" id="ENSLOCT00000021081.1">
    <property type="protein sequence ID" value="ENSLOCP00000021045.1"/>
    <property type="gene ID" value="ENSLOCG00000017028.1"/>
</dbReference>
<dbReference type="HOGENOM" id="CLU_009579_11_0_1"/>
<dbReference type="PROSITE" id="PS50262">
    <property type="entry name" value="G_PROTEIN_RECEP_F1_2"/>
    <property type="match status" value="1"/>
</dbReference>
<evidence type="ECO:0000256" key="5">
    <source>
        <dbReference type="ARBA" id="ARBA00023040"/>
    </source>
</evidence>
<evidence type="ECO:0000256" key="4">
    <source>
        <dbReference type="ARBA" id="ARBA00022989"/>
    </source>
</evidence>
<keyword evidence="5 11" id="KW-0297">G-protein coupled receptor</keyword>
<protein>
    <recommendedName>
        <fullName evidence="13">G-protein coupled receptors family 1 profile domain-containing protein</fullName>
    </recommendedName>
</protein>
<dbReference type="FunFam" id="1.20.1070.10:FF:001303">
    <property type="entry name" value="Uncharacterized protein"/>
    <property type="match status" value="1"/>
</dbReference>
<comment type="subcellular location">
    <subcellularLocation>
        <location evidence="1">Cell membrane</location>
        <topology evidence="1">Multi-pass membrane protein</topology>
    </subcellularLocation>
</comment>
<keyword evidence="15" id="KW-1185">Reference proteome</keyword>
<dbReference type="FunFam" id="1.20.1070.10:FF:000030">
    <property type="entry name" value="trace amine-associated receptor 1"/>
    <property type="match status" value="1"/>
</dbReference>
<evidence type="ECO:0000313" key="15">
    <source>
        <dbReference type="Proteomes" id="UP000018468"/>
    </source>
</evidence>
<keyword evidence="2" id="KW-1003">Cell membrane</keyword>
<keyword evidence="9" id="KW-0325">Glycoprotein</keyword>
<feature type="transmembrane region" description="Helical" evidence="12">
    <location>
        <begin position="35"/>
        <end position="59"/>
    </location>
</feature>
<dbReference type="OMA" id="IADMLIC"/>
<dbReference type="EMBL" id="AHAT01012087">
    <property type="status" value="NOT_ANNOTATED_CDS"/>
    <property type="molecule type" value="Genomic_DNA"/>
</dbReference>
<evidence type="ECO:0000259" key="13">
    <source>
        <dbReference type="PROSITE" id="PS50262"/>
    </source>
</evidence>
<dbReference type="PANTHER" id="PTHR24249">
    <property type="entry name" value="HISTAMINE RECEPTOR-RELATED G-PROTEIN COUPLED RECEPTOR"/>
    <property type="match status" value="1"/>
</dbReference>
<evidence type="ECO:0000256" key="2">
    <source>
        <dbReference type="ARBA" id="ARBA00022475"/>
    </source>
</evidence>
<dbReference type="PRINTS" id="PR01830">
    <property type="entry name" value="TRACEAMINER"/>
</dbReference>
<feature type="domain" description="G-protein coupled receptors family 1 profile" evidence="13">
    <location>
        <begin position="51"/>
        <end position="432"/>
    </location>
</feature>
<proteinExistence type="inferred from homology"/>
<dbReference type="Proteomes" id="UP000018468">
    <property type="component" value="Linkage group LG1"/>
</dbReference>
<sequence>QSLIVYSTHESLKDYCFSSDNTSCPKETRSTAVYVILYVFFISVLMLTVCGNLVVIISISHFKQLHTPTNLLLLSLAVADFLIGLIVMPFVMIRYIETCWYFGITFCAFFYAVVTLLSVVSLSNILLISIDRYLAVCDPLQYSNKITLNIICMCIILSWSFSVCYVAIMFSMNFKRSKNLNTCRGDCLFEMSGAWVIADMLICFILPYSVMIVLYMKIFIVAKRHAQVIKSERKAAKTLGIIISVHLLCWIPYYLFSLAVENFNLSSYSILGICLQYLQFYGWCCFSNCLSAYSKCFACMQLYQNCSRRRNLYFIYNFMEVTQFQAVQYCFQADNSSCIKEVRSTVTYVVMYISAAAVLILTKKNRALSTKSQRKAARTLGIVIVVFLLYVCPYFVNSSVNADKSLSSSSYVDVNFLNWLVYFNSSLNPIIYALFYPWFQKNEFLLKNQY</sequence>
<feature type="transmembrane region" description="Helical" evidence="12">
    <location>
        <begin position="192"/>
        <end position="215"/>
    </location>
</feature>
<evidence type="ECO:0000256" key="7">
    <source>
        <dbReference type="ARBA" id="ARBA00023157"/>
    </source>
</evidence>
<dbReference type="SUPFAM" id="SSF81321">
    <property type="entry name" value="Family A G protein-coupled receptor-like"/>
    <property type="match status" value="2"/>
</dbReference>
<dbReference type="GO" id="GO:0007186">
    <property type="term" value="P:G protein-coupled receptor signaling pathway"/>
    <property type="evidence" value="ECO:0000318"/>
    <property type="project" value="GO_Central"/>
</dbReference>
<dbReference type="InterPro" id="IPR050569">
    <property type="entry name" value="TAAR"/>
</dbReference>
<evidence type="ECO:0000313" key="14">
    <source>
        <dbReference type="Ensembl" id="ENSLOCP00000021045.1"/>
    </source>
</evidence>
<dbReference type="GeneTree" id="ENSGT01120000271932"/>
<keyword evidence="4 12" id="KW-1133">Transmembrane helix</keyword>
<dbReference type="AlphaFoldDB" id="W5NK86"/>
<reference evidence="14" key="2">
    <citation type="submission" date="2025-08" db="UniProtKB">
        <authorList>
            <consortium name="Ensembl"/>
        </authorList>
    </citation>
    <scope>IDENTIFICATION</scope>
</reference>
<dbReference type="PRINTS" id="PR00237">
    <property type="entry name" value="GPCRRHODOPSN"/>
</dbReference>
<keyword evidence="3 11" id="KW-0812">Transmembrane</keyword>